<evidence type="ECO:0000256" key="1">
    <source>
        <dbReference type="SAM" id="MobiDB-lite"/>
    </source>
</evidence>
<evidence type="ECO:0000259" key="3">
    <source>
        <dbReference type="Pfam" id="PF12089"/>
    </source>
</evidence>
<organism evidence="4 5">
    <name type="scientific">Lipingzhangella rawalii</name>
    <dbReference type="NCBI Taxonomy" id="2055835"/>
    <lineage>
        <taxon>Bacteria</taxon>
        <taxon>Bacillati</taxon>
        <taxon>Actinomycetota</taxon>
        <taxon>Actinomycetes</taxon>
        <taxon>Streptosporangiales</taxon>
        <taxon>Nocardiopsidaceae</taxon>
        <taxon>Lipingzhangella</taxon>
    </lineage>
</organism>
<gene>
    <name evidence="4" type="ORF">RIF23_14380</name>
</gene>
<keyword evidence="2" id="KW-0812">Transmembrane</keyword>
<keyword evidence="2" id="KW-0472">Membrane</keyword>
<evidence type="ECO:0000313" key="5">
    <source>
        <dbReference type="Proteomes" id="UP001250214"/>
    </source>
</evidence>
<dbReference type="Pfam" id="PF12089">
    <property type="entry name" value="DUF3566"/>
    <property type="match status" value="1"/>
</dbReference>
<feature type="compositionally biased region" description="Low complexity" evidence="1">
    <location>
        <begin position="34"/>
        <end position="46"/>
    </location>
</feature>
<feature type="transmembrane region" description="Helical" evidence="2">
    <location>
        <begin position="195"/>
        <end position="221"/>
    </location>
</feature>
<keyword evidence="5" id="KW-1185">Reference proteome</keyword>
<keyword evidence="2" id="KW-1133">Transmembrane helix</keyword>
<evidence type="ECO:0000313" key="4">
    <source>
        <dbReference type="EMBL" id="MDS1271482.1"/>
    </source>
</evidence>
<reference evidence="5" key="1">
    <citation type="submission" date="2023-07" db="EMBL/GenBank/DDBJ databases">
        <title>Novel species in the genus Lipingzhangella isolated from Sambhar Salt Lake.</title>
        <authorList>
            <person name="Jiya N."/>
            <person name="Kajale S."/>
            <person name="Sharma A."/>
        </authorList>
    </citation>
    <scope>NUCLEOTIDE SEQUENCE [LARGE SCALE GENOMIC DNA]</scope>
    <source>
        <strain evidence="5">LS1_29</strain>
    </source>
</reference>
<comment type="caution">
    <text evidence="4">The sequence shown here is derived from an EMBL/GenBank/DDBJ whole genome shotgun (WGS) entry which is preliminary data.</text>
</comment>
<dbReference type="EMBL" id="JAVLVT010000006">
    <property type="protein sequence ID" value="MDS1271482.1"/>
    <property type="molecule type" value="Genomic_DNA"/>
</dbReference>
<name>A0ABU2H857_9ACTN</name>
<feature type="region of interest" description="Disordered" evidence="1">
    <location>
        <begin position="1"/>
        <end position="107"/>
    </location>
</feature>
<feature type="compositionally biased region" description="Low complexity" evidence="1">
    <location>
        <begin position="72"/>
        <end position="86"/>
    </location>
</feature>
<accession>A0ABU2H857</accession>
<proteinExistence type="predicted"/>
<dbReference type="RefSeq" id="WP_310913033.1">
    <property type="nucleotide sequence ID" value="NZ_JAVLVT010000006.1"/>
</dbReference>
<dbReference type="InterPro" id="IPR021949">
    <property type="entry name" value="DUF3566_TM"/>
</dbReference>
<feature type="transmembrane region" description="Helical" evidence="2">
    <location>
        <begin position="132"/>
        <end position="155"/>
    </location>
</feature>
<feature type="compositionally biased region" description="Acidic residues" evidence="1">
    <location>
        <begin position="47"/>
        <end position="56"/>
    </location>
</feature>
<protein>
    <submittedName>
        <fullName evidence="4">DUF3566 domain-containing protein</fullName>
    </submittedName>
</protein>
<dbReference type="Proteomes" id="UP001250214">
    <property type="component" value="Unassembled WGS sequence"/>
</dbReference>
<sequence length="239" mass="24371">MAKSTESQKAAKKPVTTDTDGEEHPTTDADAVDSDSTTDSTGTSENDSTDSTETDGDAAGTDGGSGGEEKGAASAQQDDSTDSSDSAAEDRTQTGVAGVGGAGRGSSPAAIKAVRRAHLTLSRVEPWSVMKFSFIVSLVCFIILFVAVAVIYVILASLGVFDAVTDLISSLVEGGEAEEDAIGMNPETWFAPARVLGYTGLIGALNIILITALATVGAMIYNLAADLVGGLDITLSEIE</sequence>
<feature type="domain" description="DUF3566" evidence="3">
    <location>
        <begin position="115"/>
        <end position="237"/>
    </location>
</feature>
<evidence type="ECO:0000256" key="2">
    <source>
        <dbReference type="SAM" id="Phobius"/>
    </source>
</evidence>